<dbReference type="Proteomes" id="UP000074119">
    <property type="component" value="Chromosome"/>
</dbReference>
<dbReference type="KEGG" id="zal:AZF00_11825"/>
<organism evidence="1 2">
    <name type="scientific">Zhongshania aliphaticivorans</name>
    <dbReference type="NCBI Taxonomy" id="1470434"/>
    <lineage>
        <taxon>Bacteria</taxon>
        <taxon>Pseudomonadati</taxon>
        <taxon>Pseudomonadota</taxon>
        <taxon>Gammaproteobacteria</taxon>
        <taxon>Cellvibrionales</taxon>
        <taxon>Spongiibacteraceae</taxon>
        <taxon>Zhongshania</taxon>
    </lineage>
</organism>
<dbReference type="PANTHER" id="PTHR30143">
    <property type="entry name" value="ACID HYDRATASE"/>
    <property type="match status" value="1"/>
</dbReference>
<dbReference type="AlphaFoldDB" id="A0A127M6V3"/>
<dbReference type="STRING" id="1470434.AZF00_11825"/>
<dbReference type="InterPro" id="IPR036663">
    <property type="entry name" value="Fumarylacetoacetase_C_sf"/>
</dbReference>
<reference evidence="1 2" key="1">
    <citation type="submission" date="2015-12" db="EMBL/GenBank/DDBJ databases">
        <authorList>
            <person name="Shamseldin A."/>
            <person name="Moawad H."/>
            <person name="Abd El-Rahim W.M."/>
            <person name="Sadowsky M.J."/>
        </authorList>
    </citation>
    <scope>NUCLEOTIDE SEQUENCE [LARGE SCALE GENOMIC DNA]</scope>
    <source>
        <strain evidence="1 2">SM2</strain>
    </source>
</reference>
<sequence>MQGLCVLGKPALSLTKIAFMGMLLFVGGASLMVRADALAQEGALTPESSAEKQSFSDDAWRRAYAEQHDVMLVRLNGLSPAGFKAGLTSSAGQKRFNSDRPVFGVLPPYTKIASEKPVELSDFGQGMIELEMAFRLKQTVNNEIADIANLKALIADVAPAFELPDLGLLRSPAEGALGIVRANAAAHSFVVGEAKALQSLASTKSFDIDTFAVKLSCNNDVILSAVSGDILGGQWQNLLALINDRVAQGWVIYPDQWLLTGAIGQMLPLQAGRCEGEITGLGSLAINVLP</sequence>
<dbReference type="Gene3D" id="3.90.850.10">
    <property type="entry name" value="Fumarylacetoacetase-like, C-terminal domain"/>
    <property type="match status" value="1"/>
</dbReference>
<dbReference type="EMBL" id="CP014544">
    <property type="protein sequence ID" value="AMO68942.1"/>
    <property type="molecule type" value="Genomic_DNA"/>
</dbReference>
<gene>
    <name evidence="1" type="ORF">AZF00_11825</name>
</gene>
<protein>
    <recommendedName>
        <fullName evidence="3">2-keto-4-pentenoate hydratase</fullName>
    </recommendedName>
</protein>
<dbReference type="GO" id="GO:0005737">
    <property type="term" value="C:cytoplasm"/>
    <property type="evidence" value="ECO:0007669"/>
    <property type="project" value="TreeGrafter"/>
</dbReference>
<accession>A0A127M6V3</accession>
<evidence type="ECO:0008006" key="3">
    <source>
        <dbReference type="Google" id="ProtNLM"/>
    </source>
</evidence>
<name>A0A127M6V3_9GAMM</name>
<dbReference type="PANTHER" id="PTHR30143:SF0">
    <property type="entry name" value="2-KETO-4-PENTENOATE HYDRATASE"/>
    <property type="match status" value="1"/>
</dbReference>
<dbReference type="GO" id="GO:0008684">
    <property type="term" value="F:2-oxopent-4-enoate hydratase activity"/>
    <property type="evidence" value="ECO:0007669"/>
    <property type="project" value="TreeGrafter"/>
</dbReference>
<dbReference type="InterPro" id="IPR050772">
    <property type="entry name" value="Hydratase-Decarb/MhpD_sf"/>
</dbReference>
<evidence type="ECO:0000313" key="2">
    <source>
        <dbReference type="Proteomes" id="UP000074119"/>
    </source>
</evidence>
<dbReference type="SUPFAM" id="SSF56529">
    <property type="entry name" value="FAH"/>
    <property type="match status" value="1"/>
</dbReference>
<proteinExistence type="predicted"/>
<evidence type="ECO:0000313" key="1">
    <source>
        <dbReference type="EMBL" id="AMO68942.1"/>
    </source>
</evidence>